<dbReference type="InterPro" id="IPR011645">
    <property type="entry name" value="HNOB_dom_associated"/>
</dbReference>
<dbReference type="Gene3D" id="6.10.250.780">
    <property type="match status" value="1"/>
</dbReference>
<keyword evidence="4" id="KW-0732">Signal</keyword>
<evidence type="ECO:0000256" key="8">
    <source>
        <dbReference type="ARBA" id="ARBA00023136"/>
    </source>
</evidence>
<dbReference type="EMBL" id="OV725082">
    <property type="protein sequence ID" value="CAH1405097.1"/>
    <property type="molecule type" value="Genomic_DNA"/>
</dbReference>
<dbReference type="InterPro" id="IPR050401">
    <property type="entry name" value="Cyclic_nucleotide_synthase"/>
</dbReference>
<evidence type="ECO:0000256" key="10">
    <source>
        <dbReference type="ARBA" id="ARBA00023180"/>
    </source>
</evidence>
<keyword evidence="3 14" id="KW-0812">Transmembrane</keyword>
<dbReference type="Pfam" id="PF00211">
    <property type="entry name" value="Guanylate_cyc"/>
    <property type="match status" value="1"/>
</dbReference>
<dbReference type="GO" id="GO:0001653">
    <property type="term" value="F:peptide receptor activity"/>
    <property type="evidence" value="ECO:0007669"/>
    <property type="project" value="TreeGrafter"/>
</dbReference>
<keyword evidence="7" id="KW-0342">GTP-binding</keyword>
<dbReference type="GO" id="GO:0005886">
    <property type="term" value="C:plasma membrane"/>
    <property type="evidence" value="ECO:0007669"/>
    <property type="project" value="TreeGrafter"/>
</dbReference>
<dbReference type="SMART" id="SM00044">
    <property type="entry name" value="CYCc"/>
    <property type="match status" value="1"/>
</dbReference>
<evidence type="ECO:0000256" key="4">
    <source>
        <dbReference type="ARBA" id="ARBA00022729"/>
    </source>
</evidence>
<evidence type="ECO:0000256" key="1">
    <source>
        <dbReference type="ARBA" id="ARBA00004479"/>
    </source>
</evidence>
<keyword evidence="8 14" id="KW-0472">Membrane</keyword>
<dbReference type="InterPro" id="IPR013587">
    <property type="entry name" value="Nitrate/nitrite_sensing"/>
</dbReference>
<evidence type="ECO:0000256" key="13">
    <source>
        <dbReference type="RuleBase" id="RU000405"/>
    </source>
</evidence>
<dbReference type="PANTHER" id="PTHR11920">
    <property type="entry name" value="GUANYLYL CYCLASE"/>
    <property type="match status" value="1"/>
</dbReference>
<dbReference type="InterPro" id="IPR029787">
    <property type="entry name" value="Nucleotide_cyclase"/>
</dbReference>
<dbReference type="InterPro" id="IPR001054">
    <property type="entry name" value="A/G_cyclase"/>
</dbReference>
<dbReference type="GO" id="GO:0035556">
    <property type="term" value="P:intracellular signal transduction"/>
    <property type="evidence" value="ECO:0007669"/>
    <property type="project" value="InterPro"/>
</dbReference>
<dbReference type="EC" id="4.6.1.2" evidence="2"/>
<dbReference type="CDD" id="cd07302">
    <property type="entry name" value="CHD"/>
    <property type="match status" value="1"/>
</dbReference>
<dbReference type="GO" id="GO:0005525">
    <property type="term" value="F:GTP binding"/>
    <property type="evidence" value="ECO:0007669"/>
    <property type="project" value="UniProtKB-KW"/>
</dbReference>
<dbReference type="InterPro" id="IPR018297">
    <property type="entry name" value="A/G_cyclase_CS"/>
</dbReference>
<keyword evidence="17" id="KW-1185">Reference proteome</keyword>
<evidence type="ECO:0000313" key="17">
    <source>
        <dbReference type="Proteomes" id="UP001152798"/>
    </source>
</evidence>
<evidence type="ECO:0000256" key="3">
    <source>
        <dbReference type="ARBA" id="ARBA00022692"/>
    </source>
</evidence>
<dbReference type="Pfam" id="PF07701">
    <property type="entry name" value="HNOBA"/>
    <property type="match status" value="1"/>
</dbReference>
<dbReference type="Pfam" id="PF08376">
    <property type="entry name" value="NIT"/>
    <property type="match status" value="1"/>
</dbReference>
<keyword evidence="11 13" id="KW-0456">Lyase</keyword>
<feature type="transmembrane region" description="Helical" evidence="14">
    <location>
        <begin position="31"/>
        <end position="52"/>
    </location>
</feature>
<reference evidence="16" key="1">
    <citation type="submission" date="2022-01" db="EMBL/GenBank/DDBJ databases">
        <authorList>
            <person name="King R."/>
        </authorList>
    </citation>
    <scope>NUCLEOTIDE SEQUENCE</scope>
</reference>
<evidence type="ECO:0000256" key="14">
    <source>
        <dbReference type="SAM" id="Phobius"/>
    </source>
</evidence>
<evidence type="ECO:0000256" key="6">
    <source>
        <dbReference type="ARBA" id="ARBA00022989"/>
    </source>
</evidence>
<organism evidence="16 17">
    <name type="scientific">Nezara viridula</name>
    <name type="common">Southern green stink bug</name>
    <name type="synonym">Cimex viridulus</name>
    <dbReference type="NCBI Taxonomy" id="85310"/>
    <lineage>
        <taxon>Eukaryota</taxon>
        <taxon>Metazoa</taxon>
        <taxon>Ecdysozoa</taxon>
        <taxon>Arthropoda</taxon>
        <taxon>Hexapoda</taxon>
        <taxon>Insecta</taxon>
        <taxon>Pterygota</taxon>
        <taxon>Neoptera</taxon>
        <taxon>Paraneoptera</taxon>
        <taxon>Hemiptera</taxon>
        <taxon>Heteroptera</taxon>
        <taxon>Panheteroptera</taxon>
        <taxon>Pentatomomorpha</taxon>
        <taxon>Pentatomoidea</taxon>
        <taxon>Pentatomidae</taxon>
        <taxon>Pentatominae</taxon>
        <taxon>Nezara</taxon>
    </lineage>
</organism>
<dbReference type="OrthoDB" id="1890790at2759"/>
<evidence type="ECO:0000256" key="2">
    <source>
        <dbReference type="ARBA" id="ARBA00012202"/>
    </source>
</evidence>
<evidence type="ECO:0000256" key="5">
    <source>
        <dbReference type="ARBA" id="ARBA00022741"/>
    </source>
</evidence>
<dbReference type="GO" id="GO:0004016">
    <property type="term" value="F:adenylate cyclase activity"/>
    <property type="evidence" value="ECO:0007669"/>
    <property type="project" value="TreeGrafter"/>
</dbReference>
<sequence>MSEVDEVSEGESGKWCGVRPDPAQKKWRKCYHFQMVVLPFIPIVAVILQTALSLSQILHYRLSVAEVDTQVTIATELGKVVTNMQLERSEVAFFIFTNGHFFRTNLTERFAITDIALDRLSTWPQVVVQTSTAQNLVFRDSTSFRRSLDLFRQNISSEDSTIRDVLHWYNSVNAAMLAHLTDQIKETDNSGVWRYLIAFKNLLRSIEHIGISMVSGINYFARGNLPQDTYIGFVKDTVISQDLLNGAFTYWPRLKTLYQNLTAQMPSYELIKRNRQKILKNQNQKASVEEAKTYFDMMAQYADELRKLQKTVRIQIRDYVNSDLRDANRQEAVGITILVIVLLVSPIIIVLVRNAVDTIQMYASHLAEKASELKMEKHRSDTLLYQMLPPSVAQTLKHTQHVPAEYYEQVTVYFSDIVGFTQIAAVSTPLEVVIFLNRVYKLFDALIEKYDVYKVETIGDSYMVASGLPVKNGKRHVSEIATMALDLLEGSTLFLIPHRPTERLQIRSGVHTGPVVAGIVGTKMPRYCLFGDTVNTASRMESTGEALKIHISLEMKKALDEVGGFKTEHRGFVDIKGKGVLDTYWLVSKEGGLKRNIEKELRECTDNHEPVYLRKFRQ</sequence>
<dbReference type="SUPFAM" id="SSF55073">
    <property type="entry name" value="Nucleotide cyclase"/>
    <property type="match status" value="1"/>
</dbReference>
<evidence type="ECO:0000259" key="15">
    <source>
        <dbReference type="PROSITE" id="PS50125"/>
    </source>
</evidence>
<feature type="domain" description="Guanylate cyclase" evidence="15">
    <location>
        <begin position="411"/>
        <end position="541"/>
    </location>
</feature>
<keyword evidence="10" id="KW-0325">Glycoprotein</keyword>
<evidence type="ECO:0000256" key="11">
    <source>
        <dbReference type="ARBA" id="ARBA00023239"/>
    </source>
</evidence>
<name>A0A9P0HNU1_NEZVI</name>
<evidence type="ECO:0000313" key="16">
    <source>
        <dbReference type="EMBL" id="CAH1405097.1"/>
    </source>
</evidence>
<comment type="similarity">
    <text evidence="13">Belongs to the adenylyl cyclase class-4/guanylyl cyclase family.</text>
</comment>
<dbReference type="GO" id="GO:0007168">
    <property type="term" value="P:receptor guanylyl cyclase signaling pathway"/>
    <property type="evidence" value="ECO:0007669"/>
    <property type="project" value="TreeGrafter"/>
</dbReference>
<proteinExistence type="inferred from homology"/>
<protein>
    <recommendedName>
        <fullName evidence="2">guanylate cyclase</fullName>
        <ecNumber evidence="2">4.6.1.2</ecNumber>
    </recommendedName>
</protein>
<dbReference type="FunFam" id="3.30.70.1230:FF:000004">
    <property type="entry name" value="Guanylate cyclase"/>
    <property type="match status" value="1"/>
</dbReference>
<dbReference type="Gene3D" id="3.30.70.1230">
    <property type="entry name" value="Nucleotide cyclase"/>
    <property type="match status" value="1"/>
</dbReference>
<keyword evidence="5" id="KW-0547">Nucleotide-binding</keyword>
<accession>A0A9P0HNU1</accession>
<evidence type="ECO:0000256" key="12">
    <source>
        <dbReference type="ARBA" id="ARBA00023293"/>
    </source>
</evidence>
<keyword evidence="6 14" id="KW-1133">Transmembrane helix</keyword>
<evidence type="ECO:0000256" key="7">
    <source>
        <dbReference type="ARBA" id="ARBA00023134"/>
    </source>
</evidence>
<gene>
    <name evidence="16" type="ORF">NEZAVI_LOCUS13383</name>
</gene>
<dbReference type="Proteomes" id="UP001152798">
    <property type="component" value="Chromosome 6"/>
</dbReference>
<feature type="transmembrane region" description="Helical" evidence="14">
    <location>
        <begin position="332"/>
        <end position="352"/>
    </location>
</feature>
<dbReference type="PROSITE" id="PS50125">
    <property type="entry name" value="GUANYLATE_CYCLASE_2"/>
    <property type="match status" value="1"/>
</dbReference>
<comment type="subcellular location">
    <subcellularLocation>
        <location evidence="1">Membrane</location>
        <topology evidence="1">Single-pass type I membrane protein</topology>
    </subcellularLocation>
</comment>
<dbReference type="PANTHER" id="PTHR11920:SF504">
    <property type="entry name" value="GUANYLATE CYCLASE"/>
    <property type="match status" value="1"/>
</dbReference>
<evidence type="ECO:0000256" key="9">
    <source>
        <dbReference type="ARBA" id="ARBA00023170"/>
    </source>
</evidence>
<keyword evidence="9" id="KW-0675">Receptor</keyword>
<dbReference type="PROSITE" id="PS00452">
    <property type="entry name" value="GUANYLATE_CYCLASE_1"/>
    <property type="match status" value="1"/>
</dbReference>
<dbReference type="AlphaFoldDB" id="A0A9P0HNU1"/>
<keyword evidence="12" id="KW-0141">cGMP biosynthesis</keyword>
<dbReference type="GO" id="GO:0004383">
    <property type="term" value="F:guanylate cyclase activity"/>
    <property type="evidence" value="ECO:0007669"/>
    <property type="project" value="UniProtKB-EC"/>
</dbReference>